<organism evidence="2 3">
    <name type="scientific">Ruegeria atlantica</name>
    <dbReference type="NCBI Taxonomy" id="81569"/>
    <lineage>
        <taxon>Bacteria</taxon>
        <taxon>Pseudomonadati</taxon>
        <taxon>Pseudomonadota</taxon>
        <taxon>Alphaproteobacteria</taxon>
        <taxon>Rhodobacterales</taxon>
        <taxon>Roseobacteraceae</taxon>
        <taxon>Ruegeria</taxon>
    </lineage>
</organism>
<gene>
    <name evidence="2" type="ORF">GS634_20515</name>
</gene>
<dbReference type="RefSeq" id="WP_170474356.1">
    <property type="nucleotide sequence ID" value="NZ_WVRA01000010.1"/>
</dbReference>
<accession>A0AA91BT96</accession>
<comment type="caution">
    <text evidence="2">The sequence shown here is derived from an EMBL/GenBank/DDBJ whole genome shotgun (WGS) entry which is preliminary data.</text>
</comment>
<dbReference type="EMBL" id="WVRA01000010">
    <property type="protein sequence ID" value="NOE20517.1"/>
    <property type="molecule type" value="Genomic_DNA"/>
</dbReference>
<feature type="signal peptide" evidence="1">
    <location>
        <begin position="1"/>
        <end position="23"/>
    </location>
</feature>
<keyword evidence="1" id="KW-0732">Signal</keyword>
<evidence type="ECO:0000256" key="1">
    <source>
        <dbReference type="SAM" id="SignalP"/>
    </source>
</evidence>
<evidence type="ECO:0000313" key="2">
    <source>
        <dbReference type="EMBL" id="NOE20517.1"/>
    </source>
</evidence>
<reference evidence="2" key="1">
    <citation type="submission" date="2019-12" db="EMBL/GenBank/DDBJ databases">
        <title>Ruegeria JWLKs population differentiation of coral mucus and skeleton niches.</title>
        <authorList>
            <person name="Luo D."/>
        </authorList>
    </citation>
    <scope>NUCLEOTIDE SEQUENCE</scope>
    <source>
        <strain evidence="2">HKCCD6181</strain>
    </source>
</reference>
<name>A0AA91BT96_9RHOB</name>
<sequence>MKSRTTFALITLTATLLGSSASAEARLPFPPNVDWTFGEYRTCLGYSGVRAFKKPLKEYGVEQLANAGQGADQQYVVGNWTDAILNEQVIAAHEFAIEQCRLRKSDEAFSTECPLGNLSREAAIELVGADQGDFWSKPSSELKSLKATQQERLEALRPVIEEACGP</sequence>
<dbReference type="Proteomes" id="UP000597886">
    <property type="component" value="Unassembled WGS sequence"/>
</dbReference>
<dbReference type="AlphaFoldDB" id="A0AA91BT96"/>
<evidence type="ECO:0000313" key="3">
    <source>
        <dbReference type="Proteomes" id="UP000597886"/>
    </source>
</evidence>
<feature type="chain" id="PRO_5041645243" description="DUF4189 domain-containing protein" evidence="1">
    <location>
        <begin position="24"/>
        <end position="166"/>
    </location>
</feature>
<evidence type="ECO:0008006" key="4">
    <source>
        <dbReference type="Google" id="ProtNLM"/>
    </source>
</evidence>
<proteinExistence type="predicted"/>
<protein>
    <recommendedName>
        <fullName evidence="4">DUF4189 domain-containing protein</fullName>
    </recommendedName>
</protein>